<organism evidence="1">
    <name type="scientific">uncultured Caudovirales phage</name>
    <dbReference type="NCBI Taxonomy" id="2100421"/>
    <lineage>
        <taxon>Viruses</taxon>
        <taxon>Duplodnaviria</taxon>
        <taxon>Heunggongvirae</taxon>
        <taxon>Uroviricota</taxon>
        <taxon>Caudoviricetes</taxon>
        <taxon>Peduoviridae</taxon>
        <taxon>Maltschvirus</taxon>
        <taxon>Maltschvirus maltsch</taxon>
    </lineage>
</organism>
<gene>
    <name evidence="1" type="ORF">UFOVP668_54</name>
</gene>
<proteinExistence type="predicted"/>
<accession>A0A6J5NBD0</accession>
<evidence type="ECO:0000313" key="1">
    <source>
        <dbReference type="EMBL" id="CAB4156399.1"/>
    </source>
</evidence>
<protein>
    <submittedName>
        <fullName evidence="1">Uncharacterized protein</fullName>
    </submittedName>
</protein>
<reference evidence="1" key="1">
    <citation type="submission" date="2020-04" db="EMBL/GenBank/DDBJ databases">
        <authorList>
            <person name="Chiriac C."/>
            <person name="Salcher M."/>
            <person name="Ghai R."/>
            <person name="Kavagutti S V."/>
        </authorList>
    </citation>
    <scope>NUCLEOTIDE SEQUENCE</scope>
</reference>
<sequence length="93" mass="10349">MSQETEHQYVLLVWADAHAGEGHWDTLDPDDKEEHLVTTCGMLITEADGGKPKHLTIAQSKSPDGFFDHVIHIPQGMVRTITFLKPYTGPIVP</sequence>
<name>A0A6J5NBD0_9CAUD</name>
<dbReference type="EMBL" id="LR796641">
    <property type="protein sequence ID" value="CAB4156399.1"/>
    <property type="molecule type" value="Genomic_DNA"/>
</dbReference>